<organism evidence="3 4">
    <name type="scientific">Ginsengibacter hankyongi</name>
    <dbReference type="NCBI Taxonomy" id="2607284"/>
    <lineage>
        <taxon>Bacteria</taxon>
        <taxon>Pseudomonadati</taxon>
        <taxon>Bacteroidota</taxon>
        <taxon>Chitinophagia</taxon>
        <taxon>Chitinophagales</taxon>
        <taxon>Chitinophagaceae</taxon>
        <taxon>Ginsengibacter</taxon>
    </lineage>
</organism>
<keyword evidence="1" id="KW-0472">Membrane</keyword>
<dbReference type="SMART" id="SM01008">
    <property type="entry name" value="Ald_Xan_dh_C"/>
    <property type="match status" value="1"/>
</dbReference>
<dbReference type="InterPro" id="IPR052516">
    <property type="entry name" value="N-heterocyclic_Hydroxylase"/>
</dbReference>
<dbReference type="InterPro" id="IPR037165">
    <property type="entry name" value="AldOxase/xan_DH_Mopterin-bd_sf"/>
</dbReference>
<evidence type="ECO:0000259" key="2">
    <source>
        <dbReference type="SMART" id="SM01008"/>
    </source>
</evidence>
<dbReference type="PANTHER" id="PTHR47495:SF2">
    <property type="entry name" value="ALDEHYDE DEHYDROGENASE"/>
    <property type="match status" value="1"/>
</dbReference>
<reference evidence="3 4" key="1">
    <citation type="submission" date="2019-09" db="EMBL/GenBank/DDBJ databases">
        <title>Draft genome sequence of Ginsengibacter sp. BR5-29.</title>
        <authorList>
            <person name="Im W.-T."/>
        </authorList>
    </citation>
    <scope>NUCLEOTIDE SEQUENCE [LARGE SCALE GENOMIC DNA]</scope>
    <source>
        <strain evidence="3 4">BR5-29</strain>
    </source>
</reference>
<keyword evidence="4" id="KW-1185">Reference proteome</keyword>
<keyword evidence="1" id="KW-0812">Transmembrane</keyword>
<dbReference type="Gene3D" id="3.30.365.10">
    <property type="entry name" value="Aldehyde oxidase/xanthine dehydrogenase, molybdopterin binding domain"/>
    <property type="match status" value="4"/>
</dbReference>
<evidence type="ECO:0000313" key="3">
    <source>
        <dbReference type="EMBL" id="KAA9037202.1"/>
    </source>
</evidence>
<dbReference type="RefSeq" id="WP_150416130.1">
    <property type="nucleotide sequence ID" value="NZ_VYQF01000006.1"/>
</dbReference>
<comment type="caution">
    <text evidence="3">The sequence shown here is derived from an EMBL/GenBank/DDBJ whole genome shotgun (WGS) entry which is preliminary data.</text>
</comment>
<evidence type="ECO:0000256" key="1">
    <source>
        <dbReference type="SAM" id="Phobius"/>
    </source>
</evidence>
<dbReference type="Proteomes" id="UP000326903">
    <property type="component" value="Unassembled WGS sequence"/>
</dbReference>
<dbReference type="InterPro" id="IPR006311">
    <property type="entry name" value="TAT_signal"/>
</dbReference>
<sequence>MEETLSNINRRNFLKFTGITGAGLIIGLSFKSNNGFAEIAKPGDDAALYDLTPFIMIEKSGAITIFNPRPEMGQGTFQSIPSLIAEELEVPLDGVTIKQTGGQKIFGRGQFAGGSSSVRSDYFTLRKAGASAREMLVKAASQQWKVPVEECYAGDAKVFHKPSGKSIGYGDLAEAASKLEVPKDPKLKDPKDFKLLGKKTMRPDIPLKSSGKAVFGIDVEVPGMVYASIEHCPVFGAKMVSYDDTAAKKVKGVLSVETCDRIFGKYKHEGIAVIADNYWAAYQGRKALSVKWDYQGNENFNSTEYDQSLRDLAKKEGVVDHEKGNFDKAYNEAGVKIDAFYETPIVSHSPIEPMNCVASWYDDNKLEIWASTQVPGDLASSLPKGHGIPEENVKVNVLFSGGAFGRRLYNDVIDEAVQLSKKIRKPVKVIWSREDDTQLGPFRPMTYSAMKGALSSDGKVVAFQHKVISPSINASEHENYDKTKPDRTMTEGISEQKYDFQNMKNMYVNAESHIPFAAWRAVTSTTLAFAHECFVDELAVKANKNPMEFRLAMIPQDSDTANVLRKLKEVSNWDKALPNGWGRGVAQYEFFAGLAGYVVEVSKNGNGIKIEKAYAVIDLGTVVNPDMVKNQVEGAATMALSAAIKNGITFDKGHTIQTNYNNNPIVRINEMPVVEVHILANGGPKIKGVGEPGLPPFAPALCNAVFAATGKRIRRLPFDINNV</sequence>
<dbReference type="PROSITE" id="PS51318">
    <property type="entry name" value="TAT"/>
    <property type="match status" value="1"/>
</dbReference>
<dbReference type="PANTHER" id="PTHR47495">
    <property type="entry name" value="ALDEHYDE DEHYDROGENASE"/>
    <property type="match status" value="1"/>
</dbReference>
<dbReference type="SUPFAM" id="SSF56003">
    <property type="entry name" value="Molybdenum cofactor-binding domain"/>
    <property type="match status" value="2"/>
</dbReference>
<dbReference type="EMBL" id="VYQF01000006">
    <property type="protein sequence ID" value="KAA9037202.1"/>
    <property type="molecule type" value="Genomic_DNA"/>
</dbReference>
<dbReference type="InterPro" id="IPR008274">
    <property type="entry name" value="AldOxase/xan_DH_MoCoBD1"/>
</dbReference>
<evidence type="ECO:0000313" key="4">
    <source>
        <dbReference type="Proteomes" id="UP000326903"/>
    </source>
</evidence>
<dbReference type="Pfam" id="PF20256">
    <property type="entry name" value="MoCoBD_2"/>
    <property type="match status" value="2"/>
</dbReference>
<dbReference type="NCBIfam" id="TIGR01409">
    <property type="entry name" value="TAT_signal_seq"/>
    <property type="match status" value="1"/>
</dbReference>
<dbReference type="InterPro" id="IPR019546">
    <property type="entry name" value="TAT_signal_bac_arc"/>
</dbReference>
<protein>
    <submittedName>
        <fullName evidence="3">Xanthine dehydrogenase family protein molybdopterin-binding subunit</fullName>
    </submittedName>
</protein>
<gene>
    <name evidence="3" type="ORF">FW778_17395</name>
</gene>
<feature type="domain" description="Aldehyde oxidase/xanthine dehydrogenase a/b hammerhead" evidence="2">
    <location>
        <begin position="210"/>
        <end position="296"/>
    </location>
</feature>
<dbReference type="InterPro" id="IPR046867">
    <property type="entry name" value="AldOxase/xan_DH_MoCoBD2"/>
</dbReference>
<proteinExistence type="predicted"/>
<accession>A0A5J5IHH1</accession>
<dbReference type="PIRSF" id="PIRSF036389">
    <property type="entry name" value="IOR_B"/>
    <property type="match status" value="1"/>
</dbReference>
<dbReference type="InterPro" id="IPR000674">
    <property type="entry name" value="Ald_Oxase/Xan_DH_a/b"/>
</dbReference>
<dbReference type="InterPro" id="IPR012368">
    <property type="entry name" value="OxRdtase_Mopterin-bd_su_IorB"/>
</dbReference>
<feature type="transmembrane region" description="Helical" evidence="1">
    <location>
        <begin position="12"/>
        <end position="30"/>
    </location>
</feature>
<dbReference type="GO" id="GO:0016491">
    <property type="term" value="F:oxidoreductase activity"/>
    <property type="evidence" value="ECO:0007669"/>
    <property type="project" value="InterPro"/>
</dbReference>
<dbReference type="AlphaFoldDB" id="A0A5J5IHH1"/>
<dbReference type="Gene3D" id="3.90.1170.50">
    <property type="entry name" value="Aldehyde oxidase/xanthine dehydrogenase, a/b hammerhead"/>
    <property type="match status" value="1"/>
</dbReference>
<keyword evidence="1" id="KW-1133">Transmembrane helix</keyword>
<name>A0A5J5IHH1_9BACT</name>
<dbReference type="Pfam" id="PF02738">
    <property type="entry name" value="MoCoBD_1"/>
    <property type="match status" value="1"/>
</dbReference>